<protein>
    <submittedName>
        <fullName evidence="1">Uncharacterized protein</fullName>
    </submittedName>
</protein>
<reference evidence="1" key="1">
    <citation type="submission" date="2020-02" db="EMBL/GenBank/DDBJ databases">
        <authorList>
            <person name="Fillo S."/>
            <person name="Giordani F."/>
            <person name="Tonon E."/>
            <person name="Drigo I."/>
            <person name="Anselmo A."/>
            <person name="Fortunato A."/>
            <person name="Bano L."/>
            <person name="Lista F."/>
        </authorList>
    </citation>
    <scope>NUCLEOTIDE SEQUENCE</scope>
    <source>
        <strain evidence="1">IZSVe-TV_9877_3_12</strain>
    </source>
</reference>
<dbReference type="Proteomes" id="UP000813637">
    <property type="component" value="Unassembled WGS sequence"/>
</dbReference>
<evidence type="ECO:0000313" key="1">
    <source>
        <dbReference type="EMBL" id="MCD3194124.1"/>
    </source>
</evidence>
<name>A0A9Q3YXU9_CLOBO</name>
<evidence type="ECO:0000313" key="2">
    <source>
        <dbReference type="Proteomes" id="UP000813637"/>
    </source>
</evidence>
<proteinExistence type="predicted"/>
<reference evidence="1" key="2">
    <citation type="journal article" date="2021" name="Microorganisms">
        <title>Extensive Genome Exploration of Clostridium botulinum Group III Field Strains.</title>
        <authorList>
            <person name="Fillo S."/>
            <person name="Giordani F."/>
            <person name="Tonon E."/>
            <person name="Drigo I."/>
            <person name="Anselmo A."/>
            <person name="Fortunato A."/>
            <person name="Lista F."/>
            <person name="Bano L."/>
        </authorList>
    </citation>
    <scope>NUCLEOTIDE SEQUENCE</scope>
    <source>
        <strain evidence="1">IZSVe-TV_9877_3_12</strain>
    </source>
</reference>
<sequence length="64" mass="7419">MLIGIGLGIIISTLFMINAKIQFNLSRYKIEMKAREYGMEYKDEHKVIQTMPPTTNIKSKDVKK</sequence>
<gene>
    <name evidence="1" type="ORF">G8S53_02330</name>
</gene>
<comment type="caution">
    <text evidence="1">The sequence shown here is derived from an EMBL/GenBank/DDBJ whole genome shotgun (WGS) entry which is preliminary data.</text>
</comment>
<organism evidence="1 2">
    <name type="scientific">Clostridium botulinum C</name>
    <dbReference type="NCBI Taxonomy" id="36828"/>
    <lineage>
        <taxon>Bacteria</taxon>
        <taxon>Bacillati</taxon>
        <taxon>Bacillota</taxon>
        <taxon>Clostridia</taxon>
        <taxon>Eubacteriales</taxon>
        <taxon>Clostridiaceae</taxon>
        <taxon>Clostridium</taxon>
    </lineage>
</organism>
<dbReference type="AlphaFoldDB" id="A0A9Q3YXU9"/>
<dbReference type="RefSeq" id="WP_003381429.1">
    <property type="nucleotide sequence ID" value="NZ_JAAMYB010000001.1"/>
</dbReference>
<accession>A0A9Q3YXU9</accession>
<dbReference type="EMBL" id="JAAMYB010000001">
    <property type="protein sequence ID" value="MCD3194124.1"/>
    <property type="molecule type" value="Genomic_DNA"/>
</dbReference>